<evidence type="ECO:0000313" key="1">
    <source>
        <dbReference type="EMBL" id="OPJ63943.1"/>
    </source>
</evidence>
<comment type="caution">
    <text evidence="1">The sequence shown here is derived from an EMBL/GenBank/DDBJ whole genome shotgun (WGS) entry which is preliminary data.</text>
</comment>
<proteinExistence type="predicted"/>
<reference evidence="1 2" key="1">
    <citation type="submission" date="2017-03" db="EMBL/GenBank/DDBJ databases">
        <title>Genome sequence of Clostridium oryzae DSM 28571.</title>
        <authorList>
            <person name="Poehlein A."/>
            <person name="Daniel R."/>
        </authorList>
    </citation>
    <scope>NUCLEOTIDE SEQUENCE [LARGE SCALE GENOMIC DNA]</scope>
    <source>
        <strain evidence="1 2">DSM 28571</strain>
    </source>
</reference>
<dbReference type="EMBL" id="MZGV01000006">
    <property type="protein sequence ID" value="OPJ63943.1"/>
    <property type="molecule type" value="Genomic_DNA"/>
</dbReference>
<protein>
    <submittedName>
        <fullName evidence="1">Uncharacterized protein</fullName>
    </submittedName>
</protein>
<name>A0A1V4IVM6_9CLOT</name>
<evidence type="ECO:0000313" key="2">
    <source>
        <dbReference type="Proteomes" id="UP000190080"/>
    </source>
</evidence>
<dbReference type="OrthoDB" id="148799at2"/>
<keyword evidence="2" id="KW-1185">Reference proteome</keyword>
<accession>A0A1V4IVM6</accession>
<sequence length="94" mass="11329">MEEAFSRRRKSLPTLFYDFHALMNNEISYKFQPSYIDGKFELLSESDLIEIDELAQLMIDPDANFEQLLELWETKRKYRKLNSPLVGDWDNQYE</sequence>
<dbReference type="AlphaFoldDB" id="A0A1V4IVM6"/>
<dbReference type="RefSeq" id="WP_079422253.1">
    <property type="nucleotide sequence ID" value="NZ_MZGV01000006.1"/>
</dbReference>
<gene>
    <name evidence="1" type="ORF">CLORY_08150</name>
</gene>
<dbReference type="Proteomes" id="UP000190080">
    <property type="component" value="Unassembled WGS sequence"/>
</dbReference>
<organism evidence="1 2">
    <name type="scientific">Clostridium oryzae</name>
    <dbReference type="NCBI Taxonomy" id="1450648"/>
    <lineage>
        <taxon>Bacteria</taxon>
        <taxon>Bacillati</taxon>
        <taxon>Bacillota</taxon>
        <taxon>Clostridia</taxon>
        <taxon>Eubacteriales</taxon>
        <taxon>Clostridiaceae</taxon>
        <taxon>Clostridium</taxon>
    </lineage>
</organism>